<proteinExistence type="predicted"/>
<reference evidence="1 2" key="1">
    <citation type="submission" date="2024-08" db="EMBL/GenBank/DDBJ databases">
        <title>Gnathostoma spinigerum genome.</title>
        <authorList>
            <person name="Gonzalez-Bertolin B."/>
            <person name="Monzon S."/>
            <person name="Zaballos A."/>
            <person name="Jimenez P."/>
            <person name="Dekumyoy P."/>
            <person name="Varona S."/>
            <person name="Cuesta I."/>
            <person name="Sumanam S."/>
            <person name="Adisakwattana P."/>
            <person name="Gasser R.B."/>
            <person name="Hernandez-Gonzalez A."/>
            <person name="Young N.D."/>
            <person name="Perteguer M.J."/>
        </authorList>
    </citation>
    <scope>NUCLEOTIDE SEQUENCE [LARGE SCALE GENOMIC DNA]</scope>
    <source>
        <strain evidence="1">AL3</strain>
        <tissue evidence="1">Liver</tissue>
    </source>
</reference>
<gene>
    <name evidence="1" type="ORF">AB6A40_000763</name>
</gene>
<dbReference type="Proteomes" id="UP001608902">
    <property type="component" value="Unassembled WGS sequence"/>
</dbReference>
<comment type="caution">
    <text evidence="1">The sequence shown here is derived from an EMBL/GenBank/DDBJ whole genome shotgun (WGS) entry which is preliminary data.</text>
</comment>
<accession>A0ABD6E2Q1</accession>
<organism evidence="1 2">
    <name type="scientific">Gnathostoma spinigerum</name>
    <dbReference type="NCBI Taxonomy" id="75299"/>
    <lineage>
        <taxon>Eukaryota</taxon>
        <taxon>Metazoa</taxon>
        <taxon>Ecdysozoa</taxon>
        <taxon>Nematoda</taxon>
        <taxon>Chromadorea</taxon>
        <taxon>Rhabditida</taxon>
        <taxon>Spirurina</taxon>
        <taxon>Gnathostomatomorpha</taxon>
        <taxon>Gnathostomatoidea</taxon>
        <taxon>Gnathostomatidae</taxon>
        <taxon>Gnathostoma</taxon>
    </lineage>
</organism>
<protein>
    <submittedName>
        <fullName evidence="1">Uncharacterized protein</fullName>
    </submittedName>
</protein>
<evidence type="ECO:0000313" key="2">
    <source>
        <dbReference type="Proteomes" id="UP001608902"/>
    </source>
</evidence>
<sequence>MYLRNFIVFFEQNDDERRAFRDKEISEEKVKQKAENTENKVFPNGIASEKILSINQNKVTEISQNDVNESSFQDMRSICSAYYGIPNMYSYLNPTSFECDDEKDDCTSKQTLETQISKDESLTQFSCDDERMGVNTSIASESDTNTAIQLTERTVIVENGSTYVFEEIDLTVDDASYPQVQEDIEKHCRADVEETSEEDKCDLENGEIKLSDNTSKSSFLSAKLPLAKMLMVPSVYCDEELSALRTVP</sequence>
<evidence type="ECO:0000313" key="1">
    <source>
        <dbReference type="EMBL" id="MFH4974054.1"/>
    </source>
</evidence>
<dbReference type="AlphaFoldDB" id="A0ABD6E2Q1"/>
<keyword evidence="2" id="KW-1185">Reference proteome</keyword>
<name>A0ABD6E2Q1_9BILA</name>
<dbReference type="EMBL" id="JBGFUD010000234">
    <property type="protein sequence ID" value="MFH4974054.1"/>
    <property type="molecule type" value="Genomic_DNA"/>
</dbReference>